<dbReference type="EMBL" id="CP074133">
    <property type="protein sequence ID" value="QUX20365.1"/>
    <property type="molecule type" value="Genomic_DNA"/>
</dbReference>
<sequence>MTPEEEAHRLIADLAAATGFPEAELHEWLASPPVNPGWNREDTFFARLNSLRAGPMPPHVIRELRRMFHAGDRKAPAA</sequence>
<accession>A0ABX8BF32</accession>
<gene>
    <name evidence="1" type="ORF">KGD84_17715</name>
</gene>
<protein>
    <submittedName>
        <fullName evidence="1">Uncharacterized protein</fullName>
    </submittedName>
</protein>
<evidence type="ECO:0000313" key="1">
    <source>
        <dbReference type="EMBL" id="QUX20365.1"/>
    </source>
</evidence>
<organism evidence="1 2">
    <name type="scientific">Nocardiopsis changdeensis</name>
    <dbReference type="NCBI Taxonomy" id="2831969"/>
    <lineage>
        <taxon>Bacteria</taxon>
        <taxon>Bacillati</taxon>
        <taxon>Actinomycetota</taxon>
        <taxon>Actinomycetes</taxon>
        <taxon>Streptosporangiales</taxon>
        <taxon>Nocardiopsidaceae</taxon>
        <taxon>Nocardiopsis</taxon>
    </lineage>
</organism>
<reference evidence="1 2" key="1">
    <citation type="submission" date="2021-05" db="EMBL/GenBank/DDBJ databases">
        <title>Direct Submission.</title>
        <authorList>
            <person name="Li K."/>
            <person name="Gao J."/>
        </authorList>
    </citation>
    <scope>NUCLEOTIDE SEQUENCE [LARGE SCALE GENOMIC DNA]</scope>
    <source>
        <strain evidence="1 2">Mg02</strain>
    </source>
</reference>
<dbReference type="Proteomes" id="UP000676079">
    <property type="component" value="Chromosome"/>
</dbReference>
<name>A0ABX8BF32_9ACTN</name>
<keyword evidence="2" id="KW-1185">Reference proteome</keyword>
<evidence type="ECO:0000313" key="2">
    <source>
        <dbReference type="Proteomes" id="UP000676079"/>
    </source>
</evidence>
<dbReference type="RefSeq" id="WP_220561560.1">
    <property type="nucleotide sequence ID" value="NZ_CP074133.1"/>
</dbReference>
<proteinExistence type="predicted"/>